<keyword evidence="3" id="KW-1185">Reference proteome</keyword>
<name>A0A2A9MFA4_BESBE</name>
<gene>
    <name evidence="2" type="ORF">BESB_036460</name>
</gene>
<proteinExistence type="predicted"/>
<evidence type="ECO:0000313" key="2">
    <source>
        <dbReference type="EMBL" id="PFH37188.1"/>
    </source>
</evidence>
<dbReference type="KEGG" id="bbes:BESB_036460"/>
<evidence type="ECO:0000313" key="3">
    <source>
        <dbReference type="Proteomes" id="UP000224006"/>
    </source>
</evidence>
<dbReference type="Proteomes" id="UP000224006">
    <property type="component" value="Chromosome II"/>
</dbReference>
<dbReference type="VEuPathDB" id="ToxoDB:BESB_036460"/>
<dbReference type="GeneID" id="40308627"/>
<dbReference type="AlphaFoldDB" id="A0A2A9MFA4"/>
<accession>A0A2A9MFA4</accession>
<dbReference type="RefSeq" id="XP_029221197.1">
    <property type="nucleotide sequence ID" value="XM_029362232.1"/>
</dbReference>
<evidence type="ECO:0000256" key="1">
    <source>
        <dbReference type="SAM" id="MobiDB-lite"/>
    </source>
</evidence>
<organism evidence="2 3">
    <name type="scientific">Besnoitia besnoiti</name>
    <name type="common">Apicomplexan protozoan</name>
    <dbReference type="NCBI Taxonomy" id="94643"/>
    <lineage>
        <taxon>Eukaryota</taxon>
        <taxon>Sar</taxon>
        <taxon>Alveolata</taxon>
        <taxon>Apicomplexa</taxon>
        <taxon>Conoidasida</taxon>
        <taxon>Coccidia</taxon>
        <taxon>Eucoccidiorida</taxon>
        <taxon>Eimeriorina</taxon>
        <taxon>Sarcocystidae</taxon>
        <taxon>Besnoitia</taxon>
    </lineage>
</organism>
<protein>
    <submittedName>
        <fullName evidence="2">Uncharacterized protein</fullName>
    </submittedName>
</protein>
<dbReference type="OrthoDB" id="329978at2759"/>
<reference evidence="2 3" key="1">
    <citation type="submission" date="2017-09" db="EMBL/GenBank/DDBJ databases">
        <title>Genome sequencing of Besnoitia besnoiti strain Bb-Ger1.</title>
        <authorList>
            <person name="Schares G."/>
            <person name="Venepally P."/>
            <person name="Lorenzi H.A."/>
        </authorList>
    </citation>
    <scope>NUCLEOTIDE SEQUENCE [LARGE SCALE GENOMIC DNA]</scope>
    <source>
        <strain evidence="2 3">Bb-Ger1</strain>
    </source>
</reference>
<feature type="compositionally biased region" description="Polar residues" evidence="1">
    <location>
        <begin position="1"/>
        <end position="20"/>
    </location>
</feature>
<feature type="compositionally biased region" description="Basic and acidic residues" evidence="1">
    <location>
        <begin position="28"/>
        <end position="48"/>
    </location>
</feature>
<feature type="region of interest" description="Disordered" evidence="1">
    <location>
        <begin position="1"/>
        <end position="53"/>
    </location>
</feature>
<sequence length="195" mass="21181">MSASKQSSPKPSGAVPTSPTAGKKSRVQKPDALRAVRKHADGDTEGDHTPTTANVVSQQVLEDVIDSGAALLYQRRMDRMCFSFAAYCTWKVLLSNVRMCCIEFDPGDSDTDASLWACGEIPDPAPLDTWAPGSLALRTLPASIIPTQIPKRNAKSSIKTMEKADDHHPTRRFLLPPCWLPHVSVCSKASVPAQR</sequence>
<dbReference type="EMBL" id="NWUJ01000002">
    <property type="protein sequence ID" value="PFH37188.1"/>
    <property type="molecule type" value="Genomic_DNA"/>
</dbReference>
<comment type="caution">
    <text evidence="2">The sequence shown here is derived from an EMBL/GenBank/DDBJ whole genome shotgun (WGS) entry which is preliminary data.</text>
</comment>